<reference evidence="11" key="1">
    <citation type="journal article" date="2021" name="Sci. Rep.">
        <title>Diploid genomic architecture of Nitzschia inconspicua, an elite biomass production diatom.</title>
        <authorList>
            <person name="Oliver A."/>
            <person name="Podell S."/>
            <person name="Pinowska A."/>
            <person name="Traller J.C."/>
            <person name="Smith S.R."/>
            <person name="McClure R."/>
            <person name="Beliaev A."/>
            <person name="Bohutskyi P."/>
            <person name="Hill E.A."/>
            <person name="Rabines A."/>
            <person name="Zheng H."/>
            <person name="Allen L.Z."/>
            <person name="Kuo A."/>
            <person name="Grigoriev I.V."/>
            <person name="Allen A.E."/>
            <person name="Hazlebeck D."/>
            <person name="Allen E.E."/>
        </authorList>
    </citation>
    <scope>NUCLEOTIDE SEQUENCE</scope>
    <source>
        <strain evidence="11">Hildebrandi</strain>
    </source>
</reference>
<evidence type="ECO:0000256" key="9">
    <source>
        <dbReference type="SAM" id="MobiDB-lite"/>
    </source>
</evidence>
<sequence>MAARKSCTHMTWAEAKAKSGLGGNNNNKSCKVKPPPIKDHAKLLAAKIVAKHQNNNNNSGSVNSEENIITGRQAARLARKDKERQEHLDKIRQAEKEQQRLNDIVYPHLLALEKLDELAEQCRNESSSSSNSSSSNDGTGSPNKDPNQWWNEICESKQMQLDELVALEAIYADTNALVVHSMDRMESLQHKLEEWQSDPDDTEKQMAVVHHPPISFTLKRSYEDPQNEDIVAHMLFKIEFLPDYPLHTTPPTIEVVWFLLISKSLTVPSNKPLEGTNMGTLKKDALKQALTQQAQELVGMPSIYEVLDTYLSENVFDFIERSVSPPKKLRRHAPRIFYTLDVVTDGSEYTGHGTLFLSVWKSSPSFLLSSTAAATATVPLQNDINLLNDSTLLARYAVAGVGDALARLCADQRFKLAPTRACFVPTHSNCLDGLSSLFLALHGAGSPSLHVVLPPATSNIDIVEELASITLGSYKRVDIRTCQLQPPKEDELTLPWWKVYEDEFIDVHACCCMEQTSDSWSIILLYSIILSNSSLDDEQAVTTTIAILPPKISNIVEVFQKQLSNHTSLPLGRGTAITSINYVVALNPACHLQAVEDLSKDHPLTNFMVTTPQTERIDRGLFIRSQQVARYFHDGIPWAFVAPSETTSSYSSPTNKASSNVTILESTTSCIITSKNEDGTITVIDRRKDIADGDLKEEWASTLESLRQFVPRSRPDSDDNEIVLDDMDGSDTGEDDAPIDSVYGLDIPRLLVLGTGCATPSPHRGASSYALILPGQHFPQIFILDCGEGVSTMLLRLCGKTLGWQRHIRGIWISHAHLDHYGGLPCLLRILYEERIRNNNTGATKNTQPVFKRQRREHEQGCCIPWVMAPPKVLRYLDISLDCRHGRLRDTRSIRSNDFRQVFHPRVHNDPTLATIPPPGPWVHFENVPVHHNCCPSYALLLGWRDGSPNMHRYLCYSGDTRPCVALVRACRNAIGRGRPSSLTLIHEATFSDQDEENAEKRKHSTLGEAVQVASDIPASKLLLTHFSQRYISLDANNYASTLPVGLATDGLWLPMD</sequence>
<keyword evidence="4" id="KW-0479">Metal-binding</keyword>
<dbReference type="AlphaFoldDB" id="A0A9K3PSD8"/>
<keyword evidence="2" id="KW-0819">tRNA processing</keyword>
<keyword evidence="3" id="KW-0540">Nuclease</keyword>
<feature type="compositionally biased region" description="Low complexity" evidence="9">
    <location>
        <begin position="126"/>
        <end position="136"/>
    </location>
</feature>
<evidence type="ECO:0000256" key="4">
    <source>
        <dbReference type="ARBA" id="ARBA00022723"/>
    </source>
</evidence>
<evidence type="ECO:0000313" key="12">
    <source>
        <dbReference type="Proteomes" id="UP000693970"/>
    </source>
</evidence>
<keyword evidence="12" id="KW-1185">Reference proteome</keyword>
<dbReference type="OrthoDB" id="42937at2759"/>
<dbReference type="PANTHER" id="PTHR12553">
    <property type="entry name" value="ZINC PHOSPHODIESTERASE ELAC PROTEIN 2"/>
    <property type="match status" value="1"/>
</dbReference>
<proteinExistence type="predicted"/>
<feature type="domain" description="RWD" evidence="10">
    <location>
        <begin position="162"/>
        <end position="317"/>
    </location>
</feature>
<dbReference type="Pfam" id="PF05773">
    <property type="entry name" value="RWD"/>
    <property type="match status" value="1"/>
</dbReference>
<evidence type="ECO:0000256" key="3">
    <source>
        <dbReference type="ARBA" id="ARBA00022722"/>
    </source>
</evidence>
<feature type="compositionally biased region" description="Polar residues" evidence="9">
    <location>
        <begin position="137"/>
        <end position="149"/>
    </location>
</feature>
<evidence type="ECO:0000256" key="8">
    <source>
        <dbReference type="SAM" id="Coils"/>
    </source>
</evidence>
<dbReference type="GO" id="GO:0042781">
    <property type="term" value="F:3'-tRNA processing endoribonuclease activity"/>
    <property type="evidence" value="ECO:0007669"/>
    <property type="project" value="InterPro"/>
</dbReference>
<dbReference type="GO" id="GO:0005739">
    <property type="term" value="C:mitochondrion"/>
    <property type="evidence" value="ECO:0007669"/>
    <property type="project" value="TreeGrafter"/>
</dbReference>
<keyword evidence="8" id="KW-0175">Coiled coil</keyword>
<keyword evidence="6" id="KW-0378">Hydrolase</keyword>
<name>A0A9K3PSD8_9STRA</name>
<dbReference type="EMBL" id="JAGRRH010000014">
    <property type="protein sequence ID" value="KAG7358120.1"/>
    <property type="molecule type" value="Genomic_DNA"/>
</dbReference>
<dbReference type="PROSITE" id="PS50908">
    <property type="entry name" value="RWD"/>
    <property type="match status" value="1"/>
</dbReference>
<keyword evidence="7" id="KW-0862">Zinc</keyword>
<evidence type="ECO:0000256" key="1">
    <source>
        <dbReference type="ARBA" id="ARBA00001947"/>
    </source>
</evidence>
<dbReference type="InterPro" id="IPR001279">
    <property type="entry name" value="Metallo-B-lactamas"/>
</dbReference>
<gene>
    <name evidence="11" type="ORF">IV203_014707</name>
</gene>
<evidence type="ECO:0000256" key="5">
    <source>
        <dbReference type="ARBA" id="ARBA00022759"/>
    </source>
</evidence>
<evidence type="ECO:0000313" key="11">
    <source>
        <dbReference type="EMBL" id="KAG7358120.1"/>
    </source>
</evidence>
<evidence type="ECO:0000256" key="7">
    <source>
        <dbReference type="ARBA" id="ARBA00022833"/>
    </source>
</evidence>
<dbReference type="GO" id="GO:0046872">
    <property type="term" value="F:metal ion binding"/>
    <property type="evidence" value="ECO:0007669"/>
    <property type="project" value="UniProtKB-KW"/>
</dbReference>
<evidence type="ECO:0000256" key="2">
    <source>
        <dbReference type="ARBA" id="ARBA00022694"/>
    </source>
</evidence>
<dbReference type="PANTHER" id="PTHR12553:SF49">
    <property type="entry name" value="ZINC PHOSPHODIESTERASE ELAC PROTEIN 2"/>
    <property type="match status" value="1"/>
</dbReference>
<dbReference type="InterPro" id="IPR006575">
    <property type="entry name" value="RWD_dom"/>
</dbReference>
<protein>
    <submittedName>
        <fullName evidence="11">Beta-lactamase-like protein</fullName>
    </submittedName>
</protein>
<feature type="region of interest" description="Disordered" evidence="9">
    <location>
        <begin position="121"/>
        <end position="149"/>
    </location>
</feature>
<evidence type="ECO:0000256" key="6">
    <source>
        <dbReference type="ARBA" id="ARBA00022801"/>
    </source>
</evidence>
<comment type="cofactor">
    <cofactor evidence="1">
        <name>Zn(2+)</name>
        <dbReference type="ChEBI" id="CHEBI:29105"/>
    </cofactor>
</comment>
<keyword evidence="5" id="KW-0255">Endonuclease</keyword>
<organism evidence="11 12">
    <name type="scientific">Nitzschia inconspicua</name>
    <dbReference type="NCBI Taxonomy" id="303405"/>
    <lineage>
        <taxon>Eukaryota</taxon>
        <taxon>Sar</taxon>
        <taxon>Stramenopiles</taxon>
        <taxon>Ochrophyta</taxon>
        <taxon>Bacillariophyta</taxon>
        <taxon>Bacillariophyceae</taxon>
        <taxon>Bacillariophycidae</taxon>
        <taxon>Bacillariales</taxon>
        <taxon>Bacillariaceae</taxon>
        <taxon>Nitzschia</taxon>
    </lineage>
</organism>
<dbReference type="Proteomes" id="UP000693970">
    <property type="component" value="Unassembled WGS sequence"/>
</dbReference>
<comment type="caution">
    <text evidence="11">The sequence shown here is derived from an EMBL/GenBank/DDBJ whole genome shotgun (WGS) entry which is preliminary data.</text>
</comment>
<dbReference type="Pfam" id="PF12706">
    <property type="entry name" value="Lactamase_B_2"/>
    <property type="match status" value="1"/>
</dbReference>
<feature type="coiled-coil region" evidence="8">
    <location>
        <begin position="77"/>
        <end position="104"/>
    </location>
</feature>
<dbReference type="GO" id="GO:1990180">
    <property type="term" value="P:mitochondrial tRNA 3'-end processing"/>
    <property type="evidence" value="ECO:0007669"/>
    <property type="project" value="TreeGrafter"/>
</dbReference>
<evidence type="ECO:0000259" key="10">
    <source>
        <dbReference type="PROSITE" id="PS50908"/>
    </source>
</evidence>
<accession>A0A9K3PSD8</accession>
<reference evidence="11" key="2">
    <citation type="submission" date="2021-04" db="EMBL/GenBank/DDBJ databases">
        <authorList>
            <person name="Podell S."/>
        </authorList>
    </citation>
    <scope>NUCLEOTIDE SEQUENCE</scope>
    <source>
        <strain evidence="11">Hildebrandi</strain>
    </source>
</reference>
<dbReference type="InterPro" id="IPR047151">
    <property type="entry name" value="RNZ2-like"/>
</dbReference>